<dbReference type="PANTHER" id="PTHR34597">
    <property type="entry name" value="SLR1661 PROTEIN"/>
    <property type="match status" value="1"/>
</dbReference>
<dbReference type="HOGENOM" id="CLU_021521_2_2_9"/>
<dbReference type="Proteomes" id="UP000004633">
    <property type="component" value="Unassembled WGS sequence"/>
</dbReference>
<keyword evidence="3" id="KW-0998">Cell outer membrane</keyword>
<dbReference type="Pfam" id="PF03865">
    <property type="entry name" value="ShlB"/>
    <property type="match status" value="1"/>
</dbReference>
<evidence type="ECO:0000256" key="4">
    <source>
        <dbReference type="SAM" id="SignalP"/>
    </source>
</evidence>
<sequence>MCYMGSGGKKIRKYLCAALAAGCGLSALWGTVAAAAEEPFAETASPQKSGIWVSRYTFIGENPVPEEELQKILVMHRHRCMTPEELDSAAQEVTKYLRLQGHFVAFAYVPPQRFERGVVEMRIVPGHYDTIIINNTSYLTDHAIRREIGVTTGDAVKKEPLNRGVWLTSDLSRVEARTQLKAGSRQGTTDLVVNVKPKGNRMWGYVGIDNGGYRYTGRYQYSAFFNYASPFRQGDLFSIGGVRSNGDMWSGSVSYVTPVAKQGEKLGISYARSHYTLGGAFAALGYIGSAETLSVWWQHNFRRSRNFNLYGTVRHDWKDLDESASSMFYKNPKKASNWVFGINGDSIDSFWTGGRSTFALNYTHGDIRFDDEMQRLADRMTTRTGGHFGKYNLSLTRLQNVRDRLALYLSYSRQWAEKNLDASEKMSLGGPYGVRAYPLGEASGDDGWMWTSELRWNLPTGEGDKNIWQLIAFADGGHVDSYHNGAPAGQPNGRSLYGAGIGVNWSNEANWVAHLHYARRIGGARALSERDIGGRFWFQLYKFY</sequence>
<dbReference type="GO" id="GO:0046819">
    <property type="term" value="P:protein secretion by the type V secretion system"/>
    <property type="evidence" value="ECO:0007669"/>
    <property type="project" value="TreeGrafter"/>
</dbReference>
<dbReference type="AlphaFoldDB" id="E7N208"/>
<evidence type="ECO:0000256" key="3">
    <source>
        <dbReference type="ARBA" id="ARBA00023237"/>
    </source>
</evidence>
<evidence type="ECO:0000259" key="6">
    <source>
        <dbReference type="Pfam" id="PF08479"/>
    </source>
</evidence>
<keyword evidence="1" id="KW-1134">Transmembrane beta strand</keyword>
<dbReference type="GO" id="GO:0008320">
    <property type="term" value="F:protein transmembrane transporter activity"/>
    <property type="evidence" value="ECO:0007669"/>
    <property type="project" value="TreeGrafter"/>
</dbReference>
<protein>
    <submittedName>
        <fullName evidence="7">POTRA domain protein, ShlB-type</fullName>
    </submittedName>
</protein>
<feature type="domain" description="Polypeptide-transport-associated ShlB-type" evidence="6">
    <location>
        <begin position="53"/>
        <end position="126"/>
    </location>
</feature>
<evidence type="ECO:0000313" key="8">
    <source>
        <dbReference type="Proteomes" id="UP000004633"/>
    </source>
</evidence>
<reference evidence="7 8" key="1">
    <citation type="submission" date="2010-08" db="EMBL/GenBank/DDBJ databases">
        <authorList>
            <person name="Weinstock G."/>
            <person name="Sodergren E."/>
            <person name="Clifton S."/>
            <person name="Fulton L."/>
            <person name="Fulton B."/>
            <person name="Courtney L."/>
            <person name="Fronick C."/>
            <person name="Harrison M."/>
            <person name="Strong C."/>
            <person name="Farmer C."/>
            <person name="Delahaunty K."/>
            <person name="Markovic C."/>
            <person name="Hall O."/>
            <person name="Minx P."/>
            <person name="Tomlinson C."/>
            <person name="Mitreva M."/>
            <person name="Hou S."/>
            <person name="Chen J."/>
            <person name="Wollam A."/>
            <person name="Pepin K.H."/>
            <person name="Johnson M."/>
            <person name="Bhonagiri V."/>
            <person name="Zhang X."/>
            <person name="Suruliraj S."/>
            <person name="Warren W."/>
            <person name="Chinwalla A."/>
            <person name="Mardis E.R."/>
            <person name="Wilson R.K."/>
        </authorList>
    </citation>
    <scope>NUCLEOTIDE SEQUENCE [LARGE SCALE GENOMIC DNA]</scope>
    <source>
        <strain evidence="7 8">F0399</strain>
    </source>
</reference>
<name>E7N208_9FIRM</name>
<evidence type="ECO:0000313" key="7">
    <source>
        <dbReference type="EMBL" id="EFW29790.1"/>
    </source>
</evidence>
<dbReference type="PANTHER" id="PTHR34597:SF1">
    <property type="entry name" value="HEME_HEMOPEXIN TRANSPORTER PROTEIN HUXB"/>
    <property type="match status" value="1"/>
</dbReference>
<dbReference type="RefSeq" id="WP_009349684.1">
    <property type="nucleotide sequence ID" value="NZ_GL638136.1"/>
</dbReference>
<keyword evidence="4" id="KW-0732">Signal</keyword>
<dbReference type="GO" id="GO:0098046">
    <property type="term" value="C:type V protein secretion system complex"/>
    <property type="evidence" value="ECO:0007669"/>
    <property type="project" value="TreeGrafter"/>
</dbReference>
<keyword evidence="8" id="KW-1185">Reference proteome</keyword>
<dbReference type="InterPro" id="IPR051544">
    <property type="entry name" value="TPS_OM_transporter"/>
</dbReference>
<evidence type="ECO:0000256" key="1">
    <source>
        <dbReference type="ARBA" id="ARBA00022452"/>
    </source>
</evidence>
<evidence type="ECO:0000256" key="2">
    <source>
        <dbReference type="ARBA" id="ARBA00022692"/>
    </source>
</evidence>
<organism evidence="7 8">
    <name type="scientific">Selenomonas artemidis F0399</name>
    <dbReference type="NCBI Taxonomy" id="749551"/>
    <lineage>
        <taxon>Bacteria</taxon>
        <taxon>Bacillati</taxon>
        <taxon>Bacillota</taxon>
        <taxon>Negativicutes</taxon>
        <taxon>Selenomonadales</taxon>
        <taxon>Selenomonadaceae</taxon>
        <taxon>Selenomonas</taxon>
    </lineage>
</organism>
<feature type="chain" id="PRO_5003221734" evidence="4">
    <location>
        <begin position="36"/>
        <end position="544"/>
    </location>
</feature>
<evidence type="ECO:0000259" key="5">
    <source>
        <dbReference type="Pfam" id="PF03865"/>
    </source>
</evidence>
<keyword evidence="2" id="KW-0812">Transmembrane</keyword>
<dbReference type="InterPro" id="IPR013686">
    <property type="entry name" value="Polypept-transport_assoc_ShlB"/>
</dbReference>
<keyword evidence="1" id="KW-0472">Membrane</keyword>
<dbReference type="Gene3D" id="2.40.160.50">
    <property type="entry name" value="membrane protein fhac: a member of the omp85/tpsb transporter family"/>
    <property type="match status" value="1"/>
</dbReference>
<gene>
    <name evidence="7" type="ORF">HMPREF9555_01018</name>
</gene>
<dbReference type="InterPro" id="IPR005565">
    <property type="entry name" value="Hemolysn_activator_HlyB_C"/>
</dbReference>
<comment type="caution">
    <text evidence="7">The sequence shown here is derived from an EMBL/GenBank/DDBJ whole genome shotgun (WGS) entry which is preliminary data.</text>
</comment>
<dbReference type="Pfam" id="PF08479">
    <property type="entry name" value="POTRA_2"/>
    <property type="match status" value="1"/>
</dbReference>
<feature type="signal peptide" evidence="4">
    <location>
        <begin position="1"/>
        <end position="35"/>
    </location>
</feature>
<dbReference type="EMBL" id="AECV01000016">
    <property type="protein sequence ID" value="EFW29790.1"/>
    <property type="molecule type" value="Genomic_DNA"/>
</dbReference>
<accession>E7N208</accession>
<dbReference type="Gene3D" id="3.10.20.310">
    <property type="entry name" value="membrane protein fhac"/>
    <property type="match status" value="1"/>
</dbReference>
<proteinExistence type="predicted"/>
<dbReference type="STRING" id="749551.HMPREF9555_01018"/>
<feature type="domain" description="Haemolysin activator HlyB C-terminal" evidence="5">
    <location>
        <begin position="187"/>
        <end position="504"/>
    </location>
</feature>